<keyword evidence="1" id="KW-1133">Transmembrane helix</keyword>
<dbReference type="GO" id="GO:0010088">
    <property type="term" value="P:phloem development"/>
    <property type="evidence" value="ECO:0007669"/>
    <property type="project" value="InterPro"/>
</dbReference>
<evidence type="ECO:0000259" key="2">
    <source>
        <dbReference type="Pfam" id="PF14576"/>
    </source>
</evidence>
<evidence type="ECO:0000313" key="4">
    <source>
        <dbReference type="EMBL" id="KCW60443.1"/>
    </source>
</evidence>
<feature type="transmembrane region" description="Helical" evidence="1">
    <location>
        <begin position="12"/>
        <end position="29"/>
    </location>
</feature>
<dbReference type="AlphaFoldDB" id="A0A059B2W6"/>
<protein>
    <recommendedName>
        <fullName evidence="5">Sieve element occlusion C-terminal domain-containing protein</fullName>
    </recommendedName>
</protein>
<accession>A0A059B2W6</accession>
<dbReference type="PANTHER" id="PTHR33232:SF9">
    <property type="entry name" value="PROTEIN SIEVE ELEMENT OCCLUSION B"/>
    <property type="match status" value="1"/>
</dbReference>
<sequence>MDSLLNLLSSFSWDAKAVLMLLTLSVYFVENRRHAQIQASDKVLCLVAILRGLPSEKQQDEVFVELIKQTLAYTKCVFEYFERYSAHEDSLKRSALIDTSANFFHIIVIVLGCSILYNGWTSESNEFAWQDLLDLLKQVTKEYEVFKKRVQDFEKEEEEQLYWQIEQVSESCSDIVELLRTLFDAEVYQCRQSTTVKVEKLKDKRVMLLISDSNLSNDDLATLTSIYNVSAFKSNNYEIMWVPIMEARDEVMEKQFLDMRSRMQWYSCNSMVSRKAAKFIRDKWQFSQQTKVVVLNEQGKVVNMDAISMISLWGWDAYPFTEAKGKELWKSPEINWFKLVVNKTIYPFIEQCFERRELLFLYDSAEDSNAVREIEEHLEKINYSVSHIAIRINTKRKQFLTRLEYCISSKMQANSDVYDSLTQDLFELYTSYKKHGGFAIMARGSSTIVNARLTDFTTVLSQHQMWIPRVTQTQTFEAVFQEHYRHAIVKPHCHRFYIPNMVGNMPKSLRCKKCSQNMKISVTFECCHGEH</sequence>
<evidence type="ECO:0008006" key="5">
    <source>
        <dbReference type="Google" id="ProtNLM"/>
    </source>
</evidence>
<dbReference type="InterPro" id="IPR039299">
    <property type="entry name" value="SEOA"/>
</dbReference>
<dbReference type="OMA" id="IAIRINT"/>
<reference evidence="4" key="1">
    <citation type="submission" date="2013-07" db="EMBL/GenBank/DDBJ databases">
        <title>The genome of Eucalyptus grandis.</title>
        <authorList>
            <person name="Schmutz J."/>
            <person name="Hayes R."/>
            <person name="Myburg A."/>
            <person name="Tuskan G."/>
            <person name="Grattapaglia D."/>
            <person name="Rokhsar D.S."/>
        </authorList>
    </citation>
    <scope>NUCLEOTIDE SEQUENCE</scope>
    <source>
        <tissue evidence="4">Leaf extractions</tissue>
    </source>
</reference>
<feature type="domain" description="Sieve element occlusion N-terminal" evidence="2">
    <location>
        <begin position="3"/>
        <end position="96"/>
    </location>
</feature>
<evidence type="ECO:0000256" key="1">
    <source>
        <dbReference type="SAM" id="Phobius"/>
    </source>
</evidence>
<keyword evidence="1" id="KW-0812">Transmembrane</keyword>
<dbReference type="EMBL" id="KK198760">
    <property type="protein sequence ID" value="KCW60443.1"/>
    <property type="molecule type" value="Genomic_DNA"/>
</dbReference>
<feature type="domain" description="Sieve element occlusion C-terminal" evidence="3">
    <location>
        <begin position="370"/>
        <end position="528"/>
    </location>
</feature>
<dbReference type="Gramene" id="KCW60443">
    <property type="protein sequence ID" value="KCW60443"/>
    <property type="gene ID" value="EUGRSUZ_H03162"/>
</dbReference>
<dbReference type="InParanoid" id="A0A059B2W6"/>
<dbReference type="Pfam" id="PF14577">
    <property type="entry name" value="SEO_C"/>
    <property type="match status" value="1"/>
</dbReference>
<dbReference type="Gene3D" id="3.40.30.10">
    <property type="entry name" value="Glutaredoxin"/>
    <property type="match status" value="1"/>
</dbReference>
<dbReference type="STRING" id="71139.A0A059B2W6"/>
<proteinExistence type="predicted"/>
<dbReference type="InterPro" id="IPR027944">
    <property type="entry name" value="SEO_C"/>
</dbReference>
<dbReference type="eggNOG" id="ENOG502QRW8">
    <property type="taxonomic scope" value="Eukaryota"/>
</dbReference>
<gene>
    <name evidence="4" type="ORF">EUGRSUZ_H03162</name>
</gene>
<name>A0A059B2W6_EUCGR</name>
<organism evidence="4">
    <name type="scientific">Eucalyptus grandis</name>
    <name type="common">Flooded gum</name>
    <dbReference type="NCBI Taxonomy" id="71139"/>
    <lineage>
        <taxon>Eukaryota</taxon>
        <taxon>Viridiplantae</taxon>
        <taxon>Streptophyta</taxon>
        <taxon>Embryophyta</taxon>
        <taxon>Tracheophyta</taxon>
        <taxon>Spermatophyta</taxon>
        <taxon>Magnoliopsida</taxon>
        <taxon>eudicotyledons</taxon>
        <taxon>Gunneridae</taxon>
        <taxon>Pentapetalae</taxon>
        <taxon>rosids</taxon>
        <taxon>malvids</taxon>
        <taxon>Myrtales</taxon>
        <taxon>Myrtaceae</taxon>
        <taxon>Myrtoideae</taxon>
        <taxon>Eucalypteae</taxon>
        <taxon>Eucalyptus</taxon>
    </lineage>
</organism>
<dbReference type="InterPro" id="IPR027942">
    <property type="entry name" value="SEO_N"/>
</dbReference>
<keyword evidence="1" id="KW-0472">Membrane</keyword>
<evidence type="ECO:0000259" key="3">
    <source>
        <dbReference type="Pfam" id="PF14577"/>
    </source>
</evidence>
<dbReference type="Pfam" id="PF14576">
    <property type="entry name" value="SEO_N"/>
    <property type="match status" value="1"/>
</dbReference>
<feature type="transmembrane region" description="Helical" evidence="1">
    <location>
        <begin position="101"/>
        <end position="120"/>
    </location>
</feature>
<dbReference type="PANTHER" id="PTHR33232">
    <property type="entry name" value="PROTEIN SIEVE ELEMENT OCCLUSION B-LIKE"/>
    <property type="match status" value="1"/>
</dbReference>